<evidence type="ECO:0000256" key="1">
    <source>
        <dbReference type="SAM" id="MobiDB-lite"/>
    </source>
</evidence>
<name>A0A7Y9XGK3_9ACTN</name>
<sequence>MTDPASFSTALWTMLTVSAVVVAFGLAALSDMVMRRREDRAERTTRAGRTGGHRRGSVRPQDPSHQRGSAHWQDSTHWQDSVASVNGHDGGASDGGAPRA</sequence>
<protein>
    <submittedName>
        <fullName evidence="3">Uncharacterized protein</fullName>
    </submittedName>
</protein>
<dbReference type="AlphaFoldDB" id="A0A7Y9XGK3"/>
<reference evidence="3 4" key="1">
    <citation type="submission" date="2020-07" db="EMBL/GenBank/DDBJ databases">
        <title>Sequencing the genomes of 1000 actinobacteria strains.</title>
        <authorList>
            <person name="Klenk H.-P."/>
        </authorList>
    </citation>
    <scope>NUCLEOTIDE SEQUENCE [LARGE SCALE GENOMIC DNA]</scope>
    <source>
        <strain evidence="3 4">DSM 45278</strain>
    </source>
</reference>
<dbReference type="EMBL" id="JACCHL010000001">
    <property type="protein sequence ID" value="NYH55449.1"/>
    <property type="molecule type" value="Genomic_DNA"/>
</dbReference>
<evidence type="ECO:0000313" key="3">
    <source>
        <dbReference type="EMBL" id="NYH55449.1"/>
    </source>
</evidence>
<organism evidence="3 4">
    <name type="scientific">Nocardiopsis sinuspersici</name>
    <dbReference type="NCBI Taxonomy" id="501010"/>
    <lineage>
        <taxon>Bacteria</taxon>
        <taxon>Bacillati</taxon>
        <taxon>Actinomycetota</taxon>
        <taxon>Actinomycetes</taxon>
        <taxon>Streptosporangiales</taxon>
        <taxon>Nocardiopsidaceae</taxon>
        <taxon>Nocardiopsis</taxon>
    </lineage>
</organism>
<dbReference type="RefSeq" id="WP_337797948.1">
    <property type="nucleotide sequence ID" value="NZ_JACCHL010000001.1"/>
</dbReference>
<gene>
    <name evidence="3" type="ORF">HNR06_005038</name>
</gene>
<feature type="compositionally biased region" description="Basic and acidic residues" evidence="1">
    <location>
        <begin position="35"/>
        <end position="45"/>
    </location>
</feature>
<feature type="compositionally biased region" description="Polar residues" evidence="1">
    <location>
        <begin position="72"/>
        <end position="84"/>
    </location>
</feature>
<evidence type="ECO:0000313" key="4">
    <source>
        <dbReference type="Proteomes" id="UP000584931"/>
    </source>
</evidence>
<feature type="transmembrane region" description="Helical" evidence="2">
    <location>
        <begin position="12"/>
        <end position="33"/>
    </location>
</feature>
<keyword evidence="2" id="KW-1133">Transmembrane helix</keyword>
<proteinExistence type="predicted"/>
<keyword evidence="2" id="KW-0812">Transmembrane</keyword>
<evidence type="ECO:0000256" key="2">
    <source>
        <dbReference type="SAM" id="Phobius"/>
    </source>
</evidence>
<dbReference type="Proteomes" id="UP000584931">
    <property type="component" value="Unassembled WGS sequence"/>
</dbReference>
<accession>A0A7Y9XGK3</accession>
<comment type="caution">
    <text evidence="3">The sequence shown here is derived from an EMBL/GenBank/DDBJ whole genome shotgun (WGS) entry which is preliminary data.</text>
</comment>
<keyword evidence="2" id="KW-0472">Membrane</keyword>
<feature type="region of interest" description="Disordered" evidence="1">
    <location>
        <begin position="35"/>
        <end position="100"/>
    </location>
</feature>